<proteinExistence type="predicted"/>
<keyword evidence="4" id="KW-1185">Reference proteome</keyword>
<dbReference type="STRING" id="10195.A0A3M7Q666"/>
<dbReference type="PANTHER" id="PTHR31195:SF2">
    <property type="entry name" value="GEO02494P1"/>
    <property type="match status" value="1"/>
</dbReference>
<dbReference type="AlphaFoldDB" id="A0A3M7Q666"/>
<name>A0A3M7Q666_BRAPC</name>
<gene>
    <name evidence="3" type="ORF">BpHYR1_000369</name>
</gene>
<evidence type="ECO:0000256" key="1">
    <source>
        <dbReference type="SAM" id="MobiDB-lite"/>
    </source>
</evidence>
<sequence length="230" mass="26516">MSRKNNGLSWVKKQEPKFIREFKERIAYKEQSSIETKKKKLDSDLVVEKEEDRPQVVQLQAGDLGEKEYKELKDKEDIQNAASSFGKILFKKPKKNIPEEEKTEESSTKKPSEIDLIFNLSEKGEEPAEAVEEKSPTAEEAQKQKVYLQDEQKEIPAGLQPGKKRFIDGPTSKTTNLSAAKVLARESKAGNKKLLSFYDEEQEEVEEFAKEDFLDKQERDLKRKLEEDSD</sequence>
<dbReference type="PANTHER" id="PTHR31195">
    <property type="entry name" value="GEO02494P1"/>
    <property type="match status" value="1"/>
</dbReference>
<accession>A0A3M7Q666</accession>
<feature type="region of interest" description="Disordered" evidence="1">
    <location>
        <begin position="92"/>
        <end position="172"/>
    </location>
</feature>
<reference evidence="3 4" key="1">
    <citation type="journal article" date="2018" name="Sci. Rep.">
        <title>Genomic signatures of local adaptation to the degree of environmental predictability in rotifers.</title>
        <authorList>
            <person name="Franch-Gras L."/>
            <person name="Hahn C."/>
            <person name="Garcia-Roger E.M."/>
            <person name="Carmona M.J."/>
            <person name="Serra M."/>
            <person name="Gomez A."/>
        </authorList>
    </citation>
    <scope>NUCLEOTIDE SEQUENCE [LARGE SCALE GENOMIC DNA]</scope>
    <source>
        <strain evidence="3">HYR1</strain>
    </source>
</reference>
<evidence type="ECO:0000259" key="2">
    <source>
        <dbReference type="Pfam" id="PF15377"/>
    </source>
</evidence>
<evidence type="ECO:0000313" key="4">
    <source>
        <dbReference type="Proteomes" id="UP000276133"/>
    </source>
</evidence>
<feature type="compositionally biased region" description="Basic and acidic residues" evidence="1">
    <location>
        <begin position="96"/>
        <end position="113"/>
    </location>
</feature>
<dbReference type="EMBL" id="REGN01007389">
    <property type="protein sequence ID" value="RNA06438.1"/>
    <property type="molecule type" value="Genomic_DNA"/>
</dbReference>
<protein>
    <recommendedName>
        <fullName evidence="2">DUF4604 domain-containing protein</fullName>
    </recommendedName>
</protein>
<dbReference type="InterPro" id="IPR040219">
    <property type="entry name" value="KIAA1143-like"/>
</dbReference>
<feature type="domain" description="DUF4604" evidence="2">
    <location>
        <begin position="6"/>
        <end position="201"/>
    </location>
</feature>
<feature type="compositionally biased region" description="Basic and acidic residues" evidence="1">
    <location>
        <begin position="122"/>
        <end position="154"/>
    </location>
</feature>
<organism evidence="3 4">
    <name type="scientific">Brachionus plicatilis</name>
    <name type="common">Marine rotifer</name>
    <name type="synonym">Brachionus muelleri</name>
    <dbReference type="NCBI Taxonomy" id="10195"/>
    <lineage>
        <taxon>Eukaryota</taxon>
        <taxon>Metazoa</taxon>
        <taxon>Spiralia</taxon>
        <taxon>Gnathifera</taxon>
        <taxon>Rotifera</taxon>
        <taxon>Eurotatoria</taxon>
        <taxon>Monogononta</taxon>
        <taxon>Pseudotrocha</taxon>
        <taxon>Ploima</taxon>
        <taxon>Brachionidae</taxon>
        <taxon>Brachionus</taxon>
    </lineage>
</organism>
<dbReference type="Proteomes" id="UP000276133">
    <property type="component" value="Unassembled WGS sequence"/>
</dbReference>
<dbReference type="InterPro" id="IPR027911">
    <property type="entry name" value="DUF4604"/>
</dbReference>
<dbReference type="OrthoDB" id="10043580at2759"/>
<evidence type="ECO:0000313" key="3">
    <source>
        <dbReference type="EMBL" id="RNA06438.1"/>
    </source>
</evidence>
<comment type="caution">
    <text evidence="3">The sequence shown here is derived from an EMBL/GenBank/DDBJ whole genome shotgun (WGS) entry which is preliminary data.</text>
</comment>
<dbReference type="Pfam" id="PF15377">
    <property type="entry name" value="DUF4604"/>
    <property type="match status" value="1"/>
</dbReference>